<comment type="caution">
    <text evidence="1">The sequence shown here is derived from an EMBL/GenBank/DDBJ whole genome shotgun (WGS) entry which is preliminary data.</text>
</comment>
<keyword evidence="2" id="KW-1185">Reference proteome</keyword>
<evidence type="ECO:0000313" key="2">
    <source>
        <dbReference type="Proteomes" id="UP000623467"/>
    </source>
</evidence>
<name>A0A8H6XQE5_9AGAR</name>
<reference evidence="1" key="1">
    <citation type="submission" date="2020-05" db="EMBL/GenBank/DDBJ databases">
        <title>Mycena genomes resolve the evolution of fungal bioluminescence.</title>
        <authorList>
            <person name="Tsai I.J."/>
        </authorList>
    </citation>
    <scope>NUCLEOTIDE SEQUENCE</scope>
    <source>
        <strain evidence="1">160909Yilan</strain>
    </source>
</reference>
<gene>
    <name evidence="1" type="ORF">MSAN_01939000</name>
</gene>
<protein>
    <submittedName>
        <fullName evidence="1">RNA-binding protein</fullName>
    </submittedName>
</protein>
<evidence type="ECO:0000313" key="1">
    <source>
        <dbReference type="EMBL" id="KAF7344569.1"/>
    </source>
</evidence>
<organism evidence="1 2">
    <name type="scientific">Mycena sanguinolenta</name>
    <dbReference type="NCBI Taxonomy" id="230812"/>
    <lineage>
        <taxon>Eukaryota</taxon>
        <taxon>Fungi</taxon>
        <taxon>Dikarya</taxon>
        <taxon>Basidiomycota</taxon>
        <taxon>Agaricomycotina</taxon>
        <taxon>Agaricomycetes</taxon>
        <taxon>Agaricomycetidae</taxon>
        <taxon>Agaricales</taxon>
        <taxon>Marasmiineae</taxon>
        <taxon>Mycenaceae</taxon>
        <taxon>Mycena</taxon>
    </lineage>
</organism>
<sequence length="108" mass="11502">MVNPIPLLNGVLRFSTQKLSKAVGTEVSEKRESVTYAPRVAGTKSMPASRHISASEHDELAGHLQGLWMAGERASPGPVPVSTSILAQGSSRYAMMKELAMLAPIMLA</sequence>
<accession>A0A8H6XQE5</accession>
<dbReference type="AlphaFoldDB" id="A0A8H6XQE5"/>
<dbReference type="EMBL" id="JACAZH010000021">
    <property type="protein sequence ID" value="KAF7344569.1"/>
    <property type="molecule type" value="Genomic_DNA"/>
</dbReference>
<dbReference type="OrthoDB" id="668540at2759"/>
<dbReference type="Proteomes" id="UP000623467">
    <property type="component" value="Unassembled WGS sequence"/>
</dbReference>
<proteinExistence type="predicted"/>